<accession>D1BDQ1</accession>
<dbReference type="GO" id="GO:0005829">
    <property type="term" value="C:cytosol"/>
    <property type="evidence" value="ECO:0007669"/>
    <property type="project" value="TreeGrafter"/>
</dbReference>
<dbReference type="Proteomes" id="UP000000322">
    <property type="component" value="Chromosome"/>
</dbReference>
<dbReference type="eggNOG" id="COG3871">
    <property type="taxonomic scope" value="Bacteria"/>
</dbReference>
<dbReference type="PANTHER" id="PTHR35176:SF6">
    <property type="entry name" value="HEME OXYGENASE HI_0854-RELATED"/>
    <property type="match status" value="1"/>
</dbReference>
<reference evidence="3 4" key="1">
    <citation type="journal article" date="2009" name="Stand. Genomic Sci.">
        <title>Complete genome sequence of Sanguibacter keddieii type strain (ST-74).</title>
        <authorList>
            <person name="Ivanova N."/>
            <person name="Sikorski J."/>
            <person name="Sims D."/>
            <person name="Brettin T."/>
            <person name="Detter J.C."/>
            <person name="Han C."/>
            <person name="Lapidus A."/>
            <person name="Copeland A."/>
            <person name="Glavina Del Rio T."/>
            <person name="Nolan M."/>
            <person name="Chen F."/>
            <person name="Lucas S."/>
            <person name="Tice H."/>
            <person name="Cheng J.F."/>
            <person name="Bruce D."/>
            <person name="Goodwin L."/>
            <person name="Pitluck S."/>
            <person name="Pati A."/>
            <person name="Mavromatis K."/>
            <person name="Chen A."/>
            <person name="Palaniappan K."/>
            <person name="D'haeseleer P."/>
            <person name="Chain P."/>
            <person name="Bristow J."/>
            <person name="Eisen J.A."/>
            <person name="Markowitz V."/>
            <person name="Hugenholtz P."/>
            <person name="Goker M."/>
            <person name="Pukall R."/>
            <person name="Klenk H.P."/>
            <person name="Kyrpides N.C."/>
        </authorList>
    </citation>
    <scope>NUCLEOTIDE SEQUENCE [LARGE SCALE GENOMIC DNA]</scope>
    <source>
        <strain evidence="4">ATCC 51767 / DSM 10542 / NCFB 3025 / ST-74</strain>
    </source>
</reference>
<dbReference type="RefSeq" id="WP_012866182.1">
    <property type="nucleotide sequence ID" value="NC_013521.1"/>
</dbReference>
<dbReference type="InterPro" id="IPR011576">
    <property type="entry name" value="Pyridox_Oxase_N"/>
</dbReference>
<sequence>MRHSALLDASLHLWLTANRPDGPPHTTPLWFVHDDDALWVSVRQTSWKARLLRLDPRVSLAVEGTAPAGGLVGEGTAELVEVGSRPDVARAFAARYDGWDGADPATDGPRVLAKITLSRWFQEPL</sequence>
<dbReference type="PANTHER" id="PTHR35176">
    <property type="entry name" value="HEME OXYGENASE HI_0854-RELATED"/>
    <property type="match status" value="1"/>
</dbReference>
<dbReference type="OrthoDB" id="157302at2"/>
<dbReference type="SUPFAM" id="SSF50475">
    <property type="entry name" value="FMN-binding split barrel"/>
    <property type="match status" value="1"/>
</dbReference>
<dbReference type="EMBL" id="CP001819">
    <property type="protein sequence ID" value="ACZ21113.1"/>
    <property type="molecule type" value="Genomic_DNA"/>
</dbReference>
<gene>
    <name evidence="3" type="ordered locus">Sked_11700</name>
</gene>
<proteinExistence type="predicted"/>
<evidence type="ECO:0000313" key="4">
    <source>
        <dbReference type="Proteomes" id="UP000000322"/>
    </source>
</evidence>
<dbReference type="InterPro" id="IPR012349">
    <property type="entry name" value="Split_barrel_FMN-bd"/>
</dbReference>
<evidence type="ECO:0000256" key="1">
    <source>
        <dbReference type="ARBA" id="ARBA00023002"/>
    </source>
</evidence>
<dbReference type="HOGENOM" id="CLU_145410_0_0_11"/>
<organism evidence="3 4">
    <name type="scientific">Sanguibacter keddieii (strain ATCC 51767 / DSM 10542 / NCFB 3025 / ST-74)</name>
    <dbReference type="NCBI Taxonomy" id="446469"/>
    <lineage>
        <taxon>Bacteria</taxon>
        <taxon>Bacillati</taxon>
        <taxon>Actinomycetota</taxon>
        <taxon>Actinomycetes</taxon>
        <taxon>Micrococcales</taxon>
        <taxon>Sanguibacteraceae</taxon>
        <taxon>Sanguibacter</taxon>
    </lineage>
</organism>
<dbReference type="GO" id="GO:0016627">
    <property type="term" value="F:oxidoreductase activity, acting on the CH-CH group of donors"/>
    <property type="evidence" value="ECO:0007669"/>
    <property type="project" value="TreeGrafter"/>
</dbReference>
<evidence type="ECO:0000313" key="3">
    <source>
        <dbReference type="EMBL" id="ACZ21113.1"/>
    </source>
</evidence>
<protein>
    <submittedName>
        <fullName evidence="3">Pyridoxamine 5'-phosphate oxidase</fullName>
    </submittedName>
</protein>
<keyword evidence="4" id="KW-1185">Reference proteome</keyword>
<feature type="domain" description="Pyridoxamine 5'-phosphate oxidase N-terminal" evidence="2">
    <location>
        <begin position="5"/>
        <end position="122"/>
    </location>
</feature>
<evidence type="ECO:0000259" key="2">
    <source>
        <dbReference type="Pfam" id="PF01243"/>
    </source>
</evidence>
<name>D1BDQ1_SANKS</name>
<dbReference type="KEGG" id="ske:Sked_11700"/>
<dbReference type="AlphaFoldDB" id="D1BDQ1"/>
<dbReference type="GO" id="GO:0070967">
    <property type="term" value="F:coenzyme F420 binding"/>
    <property type="evidence" value="ECO:0007669"/>
    <property type="project" value="TreeGrafter"/>
</dbReference>
<dbReference type="InterPro" id="IPR052019">
    <property type="entry name" value="F420H2_bilvrd_red/Heme_oxyg"/>
</dbReference>
<keyword evidence="1" id="KW-0560">Oxidoreductase</keyword>
<dbReference type="Gene3D" id="2.30.110.10">
    <property type="entry name" value="Electron Transport, Fmn-binding Protein, Chain A"/>
    <property type="match status" value="1"/>
</dbReference>
<dbReference type="Pfam" id="PF01243">
    <property type="entry name" value="PNPOx_N"/>
    <property type="match status" value="1"/>
</dbReference>
<dbReference type="STRING" id="446469.Sked_11700"/>